<comment type="similarity">
    <text evidence="8">Belongs to the CYC8/SSN6 family.</text>
</comment>
<feature type="compositionally biased region" description="Basic and acidic residues" evidence="10">
    <location>
        <begin position="654"/>
        <end position="675"/>
    </location>
</feature>
<evidence type="ECO:0000256" key="8">
    <source>
        <dbReference type="ARBA" id="ARBA00061082"/>
    </source>
</evidence>
<feature type="compositionally biased region" description="Polar residues" evidence="10">
    <location>
        <begin position="380"/>
        <end position="421"/>
    </location>
</feature>
<keyword evidence="7" id="KW-0539">Nucleus</keyword>
<dbReference type="InterPro" id="IPR011990">
    <property type="entry name" value="TPR-like_helical_dom_sf"/>
</dbReference>
<dbReference type="OrthoDB" id="418911at2759"/>
<feature type="repeat" description="TPR" evidence="9">
    <location>
        <begin position="122"/>
        <end position="155"/>
    </location>
</feature>
<keyword evidence="12" id="KW-1185">Reference proteome</keyword>
<keyword evidence="3" id="KW-0677">Repeat</keyword>
<dbReference type="Pfam" id="PF12895">
    <property type="entry name" value="ANAPC3"/>
    <property type="match status" value="1"/>
</dbReference>
<dbReference type="PANTHER" id="PTHR14017:SF1">
    <property type="entry name" value="LD02225P"/>
    <property type="match status" value="1"/>
</dbReference>
<dbReference type="Pfam" id="PF13181">
    <property type="entry name" value="TPR_8"/>
    <property type="match status" value="2"/>
</dbReference>
<dbReference type="SUPFAM" id="SSF48452">
    <property type="entry name" value="TPR-like"/>
    <property type="match status" value="1"/>
</dbReference>
<dbReference type="GO" id="GO:0005634">
    <property type="term" value="C:nucleus"/>
    <property type="evidence" value="ECO:0007669"/>
    <property type="project" value="UniProtKB-SubCell"/>
</dbReference>
<feature type="compositionally biased region" description="Pro residues" evidence="10">
    <location>
        <begin position="423"/>
        <end position="432"/>
    </location>
</feature>
<dbReference type="PROSITE" id="PS50005">
    <property type="entry name" value="TPR"/>
    <property type="match status" value="7"/>
</dbReference>
<dbReference type="FunFam" id="1.25.40.10:FF:000078">
    <property type="entry name" value="Transcriptional corepressor Cyc8"/>
    <property type="match status" value="1"/>
</dbReference>
<feature type="repeat" description="TPR" evidence="9">
    <location>
        <begin position="302"/>
        <end position="335"/>
    </location>
</feature>
<dbReference type="InterPro" id="IPR013105">
    <property type="entry name" value="TPR_2"/>
</dbReference>
<feature type="compositionally biased region" description="Basic and acidic residues" evidence="10">
    <location>
        <begin position="732"/>
        <end position="749"/>
    </location>
</feature>
<evidence type="ECO:0000313" key="11">
    <source>
        <dbReference type="EMBL" id="CAG8515058.1"/>
    </source>
</evidence>
<feature type="region of interest" description="Disordered" evidence="10">
    <location>
        <begin position="380"/>
        <end position="890"/>
    </location>
</feature>
<comment type="caution">
    <text evidence="11">The sequence shown here is derived from an EMBL/GenBank/DDBJ whole genome shotgun (WGS) entry which is preliminary data.</text>
</comment>
<feature type="repeat" description="TPR" evidence="9">
    <location>
        <begin position="159"/>
        <end position="192"/>
    </location>
</feature>
<dbReference type="InterPro" id="IPR019734">
    <property type="entry name" value="TPR_rpt"/>
</dbReference>
<dbReference type="GO" id="GO:0010468">
    <property type="term" value="P:regulation of gene expression"/>
    <property type="evidence" value="ECO:0007669"/>
    <property type="project" value="TreeGrafter"/>
</dbReference>
<dbReference type="Pfam" id="PF07719">
    <property type="entry name" value="TPR_2"/>
    <property type="match status" value="1"/>
</dbReference>
<keyword evidence="4 9" id="KW-0802">TPR repeat</keyword>
<comment type="subcellular location">
    <subcellularLocation>
        <location evidence="1">Nucleus</location>
    </subcellularLocation>
</comment>
<dbReference type="SMART" id="SM00028">
    <property type="entry name" value="TPR"/>
    <property type="match status" value="10"/>
</dbReference>
<dbReference type="GO" id="GO:0017053">
    <property type="term" value="C:transcription repressor complex"/>
    <property type="evidence" value="ECO:0007669"/>
    <property type="project" value="UniProtKB-ARBA"/>
</dbReference>
<feature type="compositionally biased region" description="Basic and acidic residues" evidence="10">
    <location>
        <begin position="682"/>
        <end position="697"/>
    </location>
</feature>
<feature type="compositionally biased region" description="Basic and acidic residues" evidence="10">
    <location>
        <begin position="826"/>
        <end position="838"/>
    </location>
</feature>
<dbReference type="GO" id="GO:0000978">
    <property type="term" value="F:RNA polymerase II cis-regulatory region sequence-specific DNA binding"/>
    <property type="evidence" value="ECO:0007669"/>
    <property type="project" value="TreeGrafter"/>
</dbReference>
<feature type="compositionally biased region" description="Basic and acidic residues" evidence="10">
    <location>
        <begin position="619"/>
        <end position="643"/>
    </location>
</feature>
<dbReference type="AlphaFoldDB" id="A0A9N9F802"/>
<evidence type="ECO:0000256" key="1">
    <source>
        <dbReference type="ARBA" id="ARBA00004123"/>
    </source>
</evidence>
<evidence type="ECO:0000256" key="5">
    <source>
        <dbReference type="ARBA" id="ARBA00023015"/>
    </source>
</evidence>
<keyword evidence="5" id="KW-0805">Transcription regulation</keyword>
<feature type="compositionally biased region" description="Basic and acidic residues" evidence="10">
    <location>
        <begin position="575"/>
        <end position="593"/>
    </location>
</feature>
<feature type="compositionally biased region" description="Polar residues" evidence="10">
    <location>
        <begin position="536"/>
        <end position="546"/>
    </location>
</feature>
<organism evidence="11 12">
    <name type="scientific">Dentiscutata erythropus</name>
    <dbReference type="NCBI Taxonomy" id="1348616"/>
    <lineage>
        <taxon>Eukaryota</taxon>
        <taxon>Fungi</taxon>
        <taxon>Fungi incertae sedis</taxon>
        <taxon>Mucoromycota</taxon>
        <taxon>Glomeromycotina</taxon>
        <taxon>Glomeromycetes</taxon>
        <taxon>Diversisporales</taxon>
        <taxon>Gigasporaceae</taxon>
        <taxon>Dentiscutata</taxon>
    </lineage>
</organism>
<feature type="repeat" description="TPR" evidence="9">
    <location>
        <begin position="196"/>
        <end position="229"/>
    </location>
</feature>
<dbReference type="PANTHER" id="PTHR14017">
    <property type="entry name" value="LYSINE-SPECIFIC DEMETHYLASE"/>
    <property type="match status" value="1"/>
</dbReference>
<proteinExistence type="inferred from homology"/>
<evidence type="ECO:0000256" key="10">
    <source>
        <dbReference type="SAM" id="MobiDB-lite"/>
    </source>
</evidence>
<dbReference type="PROSITE" id="PS50293">
    <property type="entry name" value="TPR_REGION"/>
    <property type="match status" value="2"/>
</dbReference>
<evidence type="ECO:0000256" key="4">
    <source>
        <dbReference type="ARBA" id="ARBA00022803"/>
    </source>
</evidence>
<protein>
    <submittedName>
        <fullName evidence="11">12055_t:CDS:1</fullName>
    </submittedName>
</protein>
<feature type="compositionally biased region" description="Basic and acidic residues" evidence="10">
    <location>
        <begin position="861"/>
        <end position="875"/>
    </location>
</feature>
<reference evidence="11" key="1">
    <citation type="submission" date="2021-06" db="EMBL/GenBank/DDBJ databases">
        <authorList>
            <person name="Kallberg Y."/>
            <person name="Tangrot J."/>
            <person name="Rosling A."/>
        </authorList>
    </citation>
    <scope>NUCLEOTIDE SEQUENCE</scope>
    <source>
        <strain evidence="11">MA453B</strain>
    </source>
</reference>
<dbReference type="EMBL" id="CAJVPY010001279">
    <property type="protein sequence ID" value="CAG8515058.1"/>
    <property type="molecule type" value="Genomic_DNA"/>
</dbReference>
<feature type="repeat" description="TPR" evidence="9">
    <location>
        <begin position="18"/>
        <end position="51"/>
    </location>
</feature>
<gene>
    <name evidence="11" type="ORF">DERYTH_LOCUS3580</name>
</gene>
<evidence type="ECO:0000313" key="12">
    <source>
        <dbReference type="Proteomes" id="UP000789405"/>
    </source>
</evidence>
<feature type="compositionally biased region" description="Polar residues" evidence="10">
    <location>
        <begin position="594"/>
        <end position="608"/>
    </location>
</feature>
<dbReference type="FunFam" id="1.25.40.10:FF:000403">
    <property type="entry name" value="General transcriptional repressor, putative"/>
    <property type="match status" value="1"/>
</dbReference>
<keyword evidence="2" id="KW-0678">Repressor</keyword>
<feature type="compositionally biased region" description="Low complexity" evidence="10">
    <location>
        <begin position="877"/>
        <end position="890"/>
    </location>
</feature>
<dbReference type="GO" id="GO:0031490">
    <property type="term" value="F:chromatin DNA binding"/>
    <property type="evidence" value="ECO:0007669"/>
    <property type="project" value="TreeGrafter"/>
</dbReference>
<feature type="compositionally biased region" description="Polar residues" evidence="10">
    <location>
        <begin position="715"/>
        <end position="731"/>
    </location>
</feature>
<feature type="compositionally biased region" description="Polar residues" evidence="10">
    <location>
        <begin position="812"/>
        <end position="824"/>
    </location>
</feature>
<feature type="repeat" description="TPR" evidence="9">
    <location>
        <begin position="86"/>
        <end position="119"/>
    </location>
</feature>
<dbReference type="Proteomes" id="UP000789405">
    <property type="component" value="Unassembled WGS sequence"/>
</dbReference>
<feature type="compositionally biased region" description="Polar residues" evidence="10">
    <location>
        <begin position="766"/>
        <end position="788"/>
    </location>
</feature>
<sequence length="890" mass="100882">MSNGQPQSCFQKLNRINEETWLQMGSAAELMQEYDRAMNAYESALRHNSYSIPALSSIAALCRGREQFPKAVEYFQRILNIDNSNGEIWGALGHCYLMMDDLQKAYSAYQQALFHLPNPKEPKLWYGIGILYDRYGSLDHAEEAFSQVMNMEPKFEKANEIYFRLGIIYKQQQKYDQSLECFKYILHNPPRPLTEVDIWFQIGHVYEQQKNFISAKEAYERVLNDNPNHAKVLQQLGWLYHQQSASFTNQDLAITYLTKSLESDGTDAQSWYLLGRCYMAQQKYNKAYEAYQQAVYRDGRNPTFWCSIGVLYYQINQFRDALDAYSRAIRLNPYISEVWYDLGTLYESCNNQINDALDAYQRAAELDPSNPHIKQRLQMLRSQQAGGQTSAPIPQDVNPQAYQSSNGPPNMLGGNTPTFAQPTPVPPGPPGMPGYGGRPVDNRRSHTPVPILSSIHGHGEGSHRDLPPMNRRSSPGPNTYTAPPPPHIRDRPPTPPNQPHTLNPVMLPHDQRSLTSHQSQPQPPPPLRHTPDKRTSPSPQLPQIQMQDDRHPRHSPQLSESYQLRPNFPPSPRMMPDHNPDVYDKVSKSEERSSNGVSTYHPSESLASTHEPLPPLNFENRDNLEPIMKRPDEQALRQTDHTRPPPLSSSHRAHPIEHSEHSRIQDEVPPIDDKGIPPYSYHSEEHHHPRRPTDIKSESPIVQRPPLSESPVRESYSNEQHSPISNVSNNDIPRKSSTDQRPETPREVSKMSIPFQSESEPHSPSREQTPIRTNSSGNERSSGSTTARTVDEDYDGTASTAETLASLRDPDVQSSAAQKRSYSPSKGDDDDRRDESNAKRIKPSPTTPPINEDAPSPISSHSERPERERDRRKSEQSANGSNSPVPSGSP</sequence>
<evidence type="ECO:0000256" key="9">
    <source>
        <dbReference type="PROSITE-ProRule" id="PRU00339"/>
    </source>
</evidence>
<evidence type="ECO:0000256" key="2">
    <source>
        <dbReference type="ARBA" id="ARBA00022491"/>
    </source>
</evidence>
<evidence type="ECO:0000256" key="6">
    <source>
        <dbReference type="ARBA" id="ARBA00023163"/>
    </source>
</evidence>
<evidence type="ECO:0000256" key="7">
    <source>
        <dbReference type="ARBA" id="ARBA00023242"/>
    </source>
</evidence>
<dbReference type="Gene3D" id="1.25.40.10">
    <property type="entry name" value="Tetratricopeptide repeat domain"/>
    <property type="match status" value="4"/>
</dbReference>
<keyword evidence="6" id="KW-0804">Transcription</keyword>
<feature type="repeat" description="TPR" evidence="9">
    <location>
        <begin position="268"/>
        <end position="301"/>
    </location>
</feature>
<name>A0A9N9F802_9GLOM</name>
<evidence type="ECO:0000256" key="3">
    <source>
        <dbReference type="ARBA" id="ARBA00022737"/>
    </source>
</evidence>
<feature type="compositionally biased region" description="Basic and acidic residues" evidence="10">
    <location>
        <begin position="457"/>
        <end position="466"/>
    </location>
</feature>
<dbReference type="SUPFAM" id="SSF81901">
    <property type="entry name" value="HCP-like"/>
    <property type="match status" value="1"/>
</dbReference>
<dbReference type="InterPro" id="IPR051630">
    <property type="entry name" value="Corepressor-Demethylase"/>
</dbReference>
<accession>A0A9N9F802</accession>